<protein>
    <submittedName>
        <fullName evidence="3">Uncharacterized protein</fullName>
    </submittedName>
</protein>
<accession>A0A7D8YME7</accession>
<name>A0A7D8YME7_9HELO</name>
<keyword evidence="2" id="KW-0472">Membrane</keyword>
<feature type="transmembrane region" description="Helical" evidence="2">
    <location>
        <begin position="12"/>
        <end position="32"/>
    </location>
</feature>
<evidence type="ECO:0000313" key="3">
    <source>
        <dbReference type="EMBL" id="TVY54913.1"/>
    </source>
</evidence>
<feature type="region of interest" description="Disordered" evidence="1">
    <location>
        <begin position="424"/>
        <end position="456"/>
    </location>
</feature>
<feature type="compositionally biased region" description="Low complexity" evidence="1">
    <location>
        <begin position="367"/>
        <end position="376"/>
    </location>
</feature>
<evidence type="ECO:0000256" key="2">
    <source>
        <dbReference type="SAM" id="Phobius"/>
    </source>
</evidence>
<feature type="transmembrane region" description="Helical" evidence="2">
    <location>
        <begin position="130"/>
        <end position="155"/>
    </location>
</feature>
<feature type="compositionally biased region" description="Low complexity" evidence="1">
    <location>
        <begin position="297"/>
        <end position="308"/>
    </location>
</feature>
<reference evidence="3 4" key="1">
    <citation type="submission" date="2018-05" db="EMBL/GenBank/DDBJ databases">
        <title>Whole genome sequencing for identification of molecular markers to develop diagnostic detection tools for the regulated plant pathogen Lachnellula willkommii.</title>
        <authorList>
            <person name="Giroux E."/>
            <person name="Bilodeau G."/>
        </authorList>
    </citation>
    <scope>NUCLEOTIDE SEQUENCE [LARGE SCALE GENOMIC DNA]</scope>
    <source>
        <strain evidence="3 4">CBS 625.97</strain>
    </source>
</reference>
<proteinExistence type="predicted"/>
<gene>
    <name evidence="3" type="ORF">LCER1_G006027</name>
</gene>
<organism evidence="3 4">
    <name type="scientific">Lachnellula cervina</name>
    <dbReference type="NCBI Taxonomy" id="1316786"/>
    <lineage>
        <taxon>Eukaryota</taxon>
        <taxon>Fungi</taxon>
        <taxon>Dikarya</taxon>
        <taxon>Ascomycota</taxon>
        <taxon>Pezizomycotina</taxon>
        <taxon>Leotiomycetes</taxon>
        <taxon>Helotiales</taxon>
        <taxon>Lachnaceae</taxon>
        <taxon>Lachnellula</taxon>
    </lineage>
</organism>
<feature type="transmembrane region" description="Helical" evidence="2">
    <location>
        <begin position="44"/>
        <end position="65"/>
    </location>
</feature>
<dbReference type="Proteomes" id="UP000481288">
    <property type="component" value="Unassembled WGS sequence"/>
</dbReference>
<evidence type="ECO:0000256" key="1">
    <source>
        <dbReference type="SAM" id="MobiDB-lite"/>
    </source>
</evidence>
<feature type="region of interest" description="Disordered" evidence="1">
    <location>
        <begin position="197"/>
        <end position="379"/>
    </location>
</feature>
<dbReference type="AlphaFoldDB" id="A0A7D8YME7"/>
<keyword evidence="2" id="KW-0812">Transmembrane</keyword>
<keyword evidence="2" id="KW-1133">Transmembrane helix</keyword>
<dbReference type="OrthoDB" id="5431149at2759"/>
<evidence type="ECO:0000313" key="4">
    <source>
        <dbReference type="Proteomes" id="UP000481288"/>
    </source>
</evidence>
<dbReference type="EMBL" id="QGMG01000293">
    <property type="protein sequence ID" value="TVY54913.1"/>
    <property type="molecule type" value="Genomic_DNA"/>
</dbReference>
<feature type="transmembrane region" description="Helical" evidence="2">
    <location>
        <begin position="86"/>
        <end position="110"/>
    </location>
</feature>
<keyword evidence="4" id="KW-1185">Reference proteome</keyword>
<sequence length="473" mass="51073">MGVPRALSLGLGAWAASSGIAMLTFDIIFAVALDRNNSPVRVNVAAIVSSGLSGITVAVLLMLLGRQVQYRSGSHIQDFGHGRLHTYLLAGFAGCFGILSAAASAVVLVIMRSRVGDRPQETINAPTNDLVTGAFVVWAVSLLSEGLFVICMVIIQRRDFQQQIQRYRASMSHTFPQMQSTPRLQAPCMQGTIDRGEFSMESRRPTSSNSRPQSGSDGMSSMRSSISQVVRPITSKTKLIPNNHKPSHRPTSIESSQREASMEDSFDSWDTSSVDASARQAVEAASPSTQRFLETIPASPTTSRSASPGFPLDLEPPKTRSRSRSYSPSYTERNRNSRTSSPIGSRSEAHIHPLFRTDSPDPPPTTTPGTMVTAAPNAGQLISDRASIRSAHRMRSGSLPSSPLVHSDSLDSIRNAMERQELEALEEDKGERSLTPPIPDFILNGGPRNSLSGYNSRKRAQTGLGIVGEALEA</sequence>
<comment type="caution">
    <text evidence="3">The sequence shown here is derived from an EMBL/GenBank/DDBJ whole genome shotgun (WGS) entry which is preliminary data.</text>
</comment>
<feature type="compositionally biased region" description="Low complexity" evidence="1">
    <location>
        <begin position="213"/>
        <end position="231"/>
    </location>
</feature>